<dbReference type="PRINTS" id="PR00266">
    <property type="entry name" value="INTERFERONAB"/>
</dbReference>
<evidence type="ECO:0000256" key="4">
    <source>
        <dbReference type="ARBA" id="ARBA00023118"/>
    </source>
</evidence>
<keyword evidence="2 6" id="KW-0202">Cytokine</keyword>
<comment type="subcellular location">
    <subcellularLocation>
        <location evidence="1">Secreted</location>
    </subcellularLocation>
</comment>
<evidence type="ECO:0000313" key="9">
    <source>
        <dbReference type="Proteomes" id="UP000010552"/>
    </source>
</evidence>
<keyword evidence="4 6" id="KW-0051">Antiviral defense</keyword>
<evidence type="ECO:0000256" key="6">
    <source>
        <dbReference type="RuleBase" id="RU000436"/>
    </source>
</evidence>
<reference evidence="9" key="1">
    <citation type="journal article" date="2013" name="Science">
        <title>Comparative analysis of bat genomes provides insight into the evolution of flight and immunity.</title>
        <authorList>
            <person name="Zhang G."/>
            <person name="Cowled C."/>
            <person name="Shi Z."/>
            <person name="Huang Z."/>
            <person name="Bishop-Lilly K.A."/>
            <person name="Fang X."/>
            <person name="Wynne J.W."/>
            <person name="Xiong Z."/>
            <person name="Baker M.L."/>
            <person name="Zhao W."/>
            <person name="Tachedjian M."/>
            <person name="Zhu Y."/>
            <person name="Zhou P."/>
            <person name="Jiang X."/>
            <person name="Ng J."/>
            <person name="Yang L."/>
            <person name="Wu L."/>
            <person name="Xiao J."/>
            <person name="Feng Y."/>
            <person name="Chen Y."/>
            <person name="Sun X."/>
            <person name="Zhang Y."/>
            <person name="Marsh G.A."/>
            <person name="Crameri G."/>
            <person name="Broder C.C."/>
            <person name="Frey K.G."/>
            <person name="Wang L.F."/>
            <person name="Wang J."/>
        </authorList>
    </citation>
    <scope>NUCLEOTIDE SEQUENCE [LARGE SCALE GENOMIC DNA]</scope>
</reference>
<accession>L5KWM8</accession>
<dbReference type="InParanoid" id="L5KWM8"/>
<dbReference type="InterPro" id="IPR009079">
    <property type="entry name" value="4_helix_cytokine-like_core"/>
</dbReference>
<evidence type="ECO:0000256" key="3">
    <source>
        <dbReference type="ARBA" id="ARBA00022525"/>
    </source>
</evidence>
<evidence type="ECO:0000256" key="2">
    <source>
        <dbReference type="ARBA" id="ARBA00022514"/>
    </source>
</evidence>
<dbReference type="FunFam" id="1.20.1250.10:FF:000001">
    <property type="entry name" value="Interferon alpha"/>
    <property type="match status" value="1"/>
</dbReference>
<keyword evidence="3" id="KW-0964">Secreted</keyword>
<dbReference type="FunCoup" id="L5KWM8">
    <property type="interactions" value="159"/>
</dbReference>
<evidence type="ECO:0000313" key="8">
    <source>
        <dbReference type="EMBL" id="ELK15817.1"/>
    </source>
</evidence>
<protein>
    <submittedName>
        <fullName evidence="8">Interferon omega-2</fullName>
    </submittedName>
</protein>
<dbReference type="GO" id="GO:0005126">
    <property type="term" value="F:cytokine receptor binding"/>
    <property type="evidence" value="ECO:0007669"/>
    <property type="project" value="InterPro"/>
</dbReference>
<dbReference type="InterPro" id="IPR000471">
    <property type="entry name" value="Interferon_alpha/beta/delta"/>
</dbReference>
<evidence type="ECO:0000256" key="7">
    <source>
        <dbReference type="SAM" id="MobiDB-lite"/>
    </source>
</evidence>
<sequence length="275" mass="30745">MGSTESAVFPDHSYSDEEEIQVDSPSTEFSHPEWPIAVSLGPVTLIPQQLLSVGRNEGYSSASCKLLLAAQPGQQHPRVPVPTLLSLLAALLVFSYSPGGSLSCDLSQDHVQVSKENIAILHQMQNSFSCWKDTKNFRFPLEMVDGSQVQEAQAISVLHEMLQETFDVFCTEHSSAAWNTTLQHGLLTGLHRQLEDLGICLVPEMKEVESALGMEDPTLAVKRYFQGIRLYLKEKRYSDCAWEVVRVEIKEILLFINKLTKKVMKSGWRPGVTLK</sequence>
<dbReference type="SUPFAM" id="SSF47266">
    <property type="entry name" value="4-helical cytokines"/>
    <property type="match status" value="1"/>
</dbReference>
<proteinExistence type="inferred from homology"/>
<dbReference type="PANTHER" id="PTHR11691:SF37">
    <property type="entry name" value="INTERFERON OMEGA-1"/>
    <property type="match status" value="1"/>
</dbReference>
<dbReference type="GO" id="GO:0051607">
    <property type="term" value="P:defense response to virus"/>
    <property type="evidence" value="ECO:0007669"/>
    <property type="project" value="UniProtKB-KW"/>
</dbReference>
<dbReference type="Proteomes" id="UP000010552">
    <property type="component" value="Unassembled WGS sequence"/>
</dbReference>
<dbReference type="EMBL" id="KB030516">
    <property type="protein sequence ID" value="ELK15817.1"/>
    <property type="molecule type" value="Genomic_DNA"/>
</dbReference>
<keyword evidence="9" id="KW-1185">Reference proteome</keyword>
<dbReference type="STRING" id="9402.L5KWM8"/>
<dbReference type="Gene3D" id="1.20.1250.10">
    <property type="match status" value="1"/>
</dbReference>
<dbReference type="GO" id="GO:0005615">
    <property type="term" value="C:extracellular space"/>
    <property type="evidence" value="ECO:0007669"/>
    <property type="project" value="UniProtKB-KW"/>
</dbReference>
<gene>
    <name evidence="8" type="ORF">PAL_GLEAN10005881</name>
</gene>
<dbReference type="GO" id="GO:0005125">
    <property type="term" value="F:cytokine activity"/>
    <property type="evidence" value="ECO:0007669"/>
    <property type="project" value="UniProtKB-KW"/>
</dbReference>
<feature type="region of interest" description="Disordered" evidence="7">
    <location>
        <begin position="1"/>
        <end position="28"/>
    </location>
</feature>
<keyword evidence="5" id="KW-1015">Disulfide bond</keyword>
<name>L5KWM8_PTEAL</name>
<evidence type="ECO:0000256" key="5">
    <source>
        <dbReference type="ARBA" id="ARBA00023157"/>
    </source>
</evidence>
<evidence type="ECO:0000256" key="1">
    <source>
        <dbReference type="ARBA" id="ARBA00004613"/>
    </source>
</evidence>
<dbReference type="PANTHER" id="PTHR11691">
    <property type="entry name" value="TYPE I INTERFERON"/>
    <property type="match status" value="1"/>
</dbReference>
<comment type="similarity">
    <text evidence="6">Belongs to the alpha/beta interferon family.</text>
</comment>
<dbReference type="AlphaFoldDB" id="L5KWM8"/>
<organism evidence="8 9">
    <name type="scientific">Pteropus alecto</name>
    <name type="common">Black flying fox</name>
    <dbReference type="NCBI Taxonomy" id="9402"/>
    <lineage>
        <taxon>Eukaryota</taxon>
        <taxon>Metazoa</taxon>
        <taxon>Chordata</taxon>
        <taxon>Craniata</taxon>
        <taxon>Vertebrata</taxon>
        <taxon>Euteleostomi</taxon>
        <taxon>Mammalia</taxon>
        <taxon>Eutheria</taxon>
        <taxon>Laurasiatheria</taxon>
        <taxon>Chiroptera</taxon>
        <taxon>Yinpterochiroptera</taxon>
        <taxon>Pteropodoidea</taxon>
        <taxon>Pteropodidae</taxon>
        <taxon>Pteropodinae</taxon>
        <taxon>Pteropus</taxon>
    </lineage>
</organism>
<dbReference type="Pfam" id="PF00143">
    <property type="entry name" value="Interferon"/>
    <property type="match status" value="1"/>
</dbReference>
<dbReference type="PROSITE" id="PS00252">
    <property type="entry name" value="INTERFERON_A_B_D"/>
    <property type="match status" value="1"/>
</dbReference>
<dbReference type="SMART" id="SM00076">
    <property type="entry name" value="IFabd"/>
    <property type="match status" value="1"/>
</dbReference>